<comment type="caution">
    <text evidence="1">The sequence shown here is derived from an EMBL/GenBank/DDBJ whole genome shotgun (WGS) entry which is preliminary data.</text>
</comment>
<evidence type="ECO:0000313" key="1">
    <source>
        <dbReference type="EMBL" id="KAJ1203600.1"/>
    </source>
</evidence>
<reference evidence="1" key="1">
    <citation type="journal article" date="2022" name="bioRxiv">
        <title>Sequencing and chromosome-scale assembly of the giantPleurodeles waltlgenome.</title>
        <authorList>
            <person name="Brown T."/>
            <person name="Elewa A."/>
            <person name="Iarovenko S."/>
            <person name="Subramanian E."/>
            <person name="Araus A.J."/>
            <person name="Petzold A."/>
            <person name="Susuki M."/>
            <person name="Suzuki K.-i.T."/>
            <person name="Hayashi T."/>
            <person name="Toyoda A."/>
            <person name="Oliveira C."/>
            <person name="Osipova E."/>
            <person name="Leigh N.D."/>
            <person name="Simon A."/>
            <person name="Yun M.H."/>
        </authorList>
    </citation>
    <scope>NUCLEOTIDE SEQUENCE</scope>
    <source>
        <strain evidence="1">20211129_DDA</strain>
        <tissue evidence="1">Liver</tissue>
    </source>
</reference>
<sequence>MPFVLRKPLPIQVEQWKALAEHLEIYYAALAIEDGCKRPLLLHVVQEYVYKLSKNIKEIGPPYTYNTLKAVLTAHIEPLANTDYKRLVGPPAHGKFVGEARTPVRLGVVAAAMGRAPVSPRARPPPAVGLARI</sequence>
<evidence type="ECO:0000313" key="2">
    <source>
        <dbReference type="Proteomes" id="UP001066276"/>
    </source>
</evidence>
<dbReference type="AlphaFoldDB" id="A0AAV7VPK9"/>
<gene>
    <name evidence="1" type="ORF">NDU88_007384</name>
</gene>
<proteinExistence type="predicted"/>
<organism evidence="1 2">
    <name type="scientific">Pleurodeles waltl</name>
    <name type="common">Iberian ribbed newt</name>
    <dbReference type="NCBI Taxonomy" id="8319"/>
    <lineage>
        <taxon>Eukaryota</taxon>
        <taxon>Metazoa</taxon>
        <taxon>Chordata</taxon>
        <taxon>Craniata</taxon>
        <taxon>Vertebrata</taxon>
        <taxon>Euteleostomi</taxon>
        <taxon>Amphibia</taxon>
        <taxon>Batrachia</taxon>
        <taxon>Caudata</taxon>
        <taxon>Salamandroidea</taxon>
        <taxon>Salamandridae</taxon>
        <taxon>Pleurodelinae</taxon>
        <taxon>Pleurodeles</taxon>
    </lineage>
</organism>
<keyword evidence="2" id="KW-1185">Reference proteome</keyword>
<name>A0AAV7VPK9_PLEWA</name>
<dbReference type="EMBL" id="JANPWB010000003">
    <property type="protein sequence ID" value="KAJ1203600.1"/>
    <property type="molecule type" value="Genomic_DNA"/>
</dbReference>
<dbReference type="Proteomes" id="UP001066276">
    <property type="component" value="Chromosome 2_1"/>
</dbReference>
<accession>A0AAV7VPK9</accession>
<protein>
    <submittedName>
        <fullName evidence="1">Uncharacterized protein</fullName>
    </submittedName>
</protein>